<dbReference type="AlphaFoldDB" id="A0A0P0V081"/>
<gene>
    <name evidence="1" type="ordered locus">Os01g0232450</name>
</gene>
<protein>
    <submittedName>
        <fullName evidence="1">Os01g0232450 protein</fullName>
    </submittedName>
</protein>
<reference evidence="2" key="2">
    <citation type="journal article" date="2008" name="Nucleic Acids Res.">
        <title>The rice annotation project database (RAP-DB): 2008 update.</title>
        <authorList>
            <consortium name="The rice annotation project (RAP)"/>
        </authorList>
    </citation>
    <scope>GENOME REANNOTATION</scope>
    <source>
        <strain evidence="2">cv. Nipponbare</strain>
    </source>
</reference>
<proteinExistence type="predicted"/>
<sequence>MEALPMPTTSLSSLRKDFLSSLDGSKLVFPKPCMRLPRPSVATAGLGSSVEKIAAMASFAVSRTALLRESPFKGSGCPL</sequence>
<dbReference type="Proteomes" id="UP000000763">
    <property type="component" value="Chromosome 1"/>
</dbReference>
<evidence type="ECO:0000313" key="2">
    <source>
        <dbReference type="Proteomes" id="UP000000763"/>
    </source>
</evidence>
<accession>A0A0P0V081</accession>
<name>A0A0P0V081_ORYSJ</name>
<dbReference type="Gramene" id="Os01t0232450-01">
    <property type="protein sequence ID" value="Os01t0232450-01"/>
    <property type="gene ID" value="Os01g0232450"/>
</dbReference>
<dbReference type="KEGG" id="dosa:Os01g0232450"/>
<reference evidence="1 2" key="1">
    <citation type="journal article" date="2005" name="Nature">
        <title>The map-based sequence of the rice genome.</title>
        <authorList>
            <consortium name="International rice genome sequencing project (IRGSP)"/>
            <person name="Matsumoto T."/>
            <person name="Wu J."/>
            <person name="Kanamori H."/>
            <person name="Katayose Y."/>
            <person name="Fujisawa M."/>
            <person name="Namiki N."/>
            <person name="Mizuno H."/>
            <person name="Yamamoto K."/>
            <person name="Antonio B.A."/>
            <person name="Baba T."/>
            <person name="Sakata K."/>
            <person name="Nagamura Y."/>
            <person name="Aoki H."/>
            <person name="Arikawa K."/>
            <person name="Arita K."/>
            <person name="Bito T."/>
            <person name="Chiden Y."/>
            <person name="Fujitsuka N."/>
            <person name="Fukunaka R."/>
            <person name="Hamada M."/>
            <person name="Harada C."/>
            <person name="Hayashi A."/>
            <person name="Hijishita S."/>
            <person name="Honda M."/>
            <person name="Hosokawa S."/>
            <person name="Ichikawa Y."/>
            <person name="Idonuma A."/>
            <person name="Iijima M."/>
            <person name="Ikeda M."/>
            <person name="Ikeno M."/>
            <person name="Ito K."/>
            <person name="Ito S."/>
            <person name="Ito T."/>
            <person name="Ito Y."/>
            <person name="Ito Y."/>
            <person name="Iwabuchi A."/>
            <person name="Kamiya K."/>
            <person name="Karasawa W."/>
            <person name="Kurita K."/>
            <person name="Katagiri S."/>
            <person name="Kikuta A."/>
            <person name="Kobayashi H."/>
            <person name="Kobayashi N."/>
            <person name="Machita K."/>
            <person name="Maehara T."/>
            <person name="Masukawa M."/>
            <person name="Mizubayashi T."/>
            <person name="Mukai Y."/>
            <person name="Nagasaki H."/>
            <person name="Nagata Y."/>
            <person name="Naito S."/>
            <person name="Nakashima M."/>
            <person name="Nakama Y."/>
            <person name="Nakamichi Y."/>
            <person name="Nakamura M."/>
            <person name="Meguro A."/>
            <person name="Negishi M."/>
            <person name="Ohta I."/>
            <person name="Ohta T."/>
            <person name="Okamoto M."/>
            <person name="Ono N."/>
            <person name="Saji S."/>
            <person name="Sakaguchi M."/>
            <person name="Sakai K."/>
            <person name="Shibata M."/>
            <person name="Shimokawa T."/>
            <person name="Song J."/>
            <person name="Takazaki Y."/>
            <person name="Terasawa K."/>
            <person name="Tsugane M."/>
            <person name="Tsuji K."/>
            <person name="Ueda S."/>
            <person name="Waki K."/>
            <person name="Yamagata H."/>
            <person name="Yamamoto M."/>
            <person name="Yamamoto S."/>
            <person name="Yamane H."/>
            <person name="Yoshiki S."/>
            <person name="Yoshihara R."/>
            <person name="Yukawa K."/>
            <person name="Zhong H."/>
            <person name="Yano M."/>
            <person name="Yuan Q."/>
            <person name="Ouyang S."/>
            <person name="Liu J."/>
            <person name="Jones K.M."/>
            <person name="Gansberger K."/>
            <person name="Moffat K."/>
            <person name="Hill J."/>
            <person name="Bera J."/>
            <person name="Fadrosh D."/>
            <person name="Jin S."/>
            <person name="Johri S."/>
            <person name="Kim M."/>
            <person name="Overton L."/>
            <person name="Reardon M."/>
            <person name="Tsitrin T."/>
            <person name="Vuong H."/>
            <person name="Weaver B."/>
            <person name="Ciecko A."/>
            <person name="Tallon L."/>
            <person name="Jackson J."/>
            <person name="Pai G."/>
            <person name="Aken S.V."/>
            <person name="Utterback T."/>
            <person name="Reidmuller S."/>
            <person name="Feldblyum T."/>
            <person name="Hsiao J."/>
            <person name="Zismann V."/>
            <person name="Iobst S."/>
            <person name="de Vazeille A.R."/>
            <person name="Buell C.R."/>
            <person name="Ying K."/>
            <person name="Li Y."/>
            <person name="Lu T."/>
            <person name="Huang Y."/>
            <person name="Zhao Q."/>
            <person name="Feng Q."/>
            <person name="Zhang L."/>
            <person name="Zhu J."/>
            <person name="Weng Q."/>
            <person name="Mu J."/>
            <person name="Lu Y."/>
            <person name="Fan D."/>
            <person name="Liu Y."/>
            <person name="Guan J."/>
            <person name="Zhang Y."/>
            <person name="Yu S."/>
            <person name="Liu X."/>
            <person name="Zhang Y."/>
            <person name="Hong G."/>
            <person name="Han B."/>
            <person name="Choisne N."/>
            <person name="Demange N."/>
            <person name="Orjeda G."/>
            <person name="Samain S."/>
            <person name="Cattolico L."/>
            <person name="Pelletier E."/>
            <person name="Couloux A."/>
            <person name="Segurens B."/>
            <person name="Wincker P."/>
            <person name="D'Hont A."/>
            <person name="Scarpelli C."/>
            <person name="Weissenbach J."/>
            <person name="Salanoubat M."/>
            <person name="Quetier F."/>
            <person name="Yu Y."/>
            <person name="Kim H.R."/>
            <person name="Rambo T."/>
            <person name="Currie J."/>
            <person name="Collura K."/>
            <person name="Luo M."/>
            <person name="Yang T."/>
            <person name="Ammiraju J.S.S."/>
            <person name="Engler F."/>
            <person name="Soderlund C."/>
            <person name="Wing R.A."/>
            <person name="Palmer L.E."/>
            <person name="de la Bastide M."/>
            <person name="Spiegel L."/>
            <person name="Nascimento L."/>
            <person name="Zutavern T."/>
            <person name="O'Shaughnessy A."/>
            <person name="Dike S."/>
            <person name="Dedhia N."/>
            <person name="Preston R."/>
            <person name="Balija V."/>
            <person name="McCombie W.R."/>
            <person name="Chow T."/>
            <person name="Chen H."/>
            <person name="Chung M."/>
            <person name="Chen C."/>
            <person name="Shaw J."/>
            <person name="Wu H."/>
            <person name="Hsiao K."/>
            <person name="Chao Y."/>
            <person name="Chu M."/>
            <person name="Cheng C."/>
            <person name="Hour A."/>
            <person name="Lee P."/>
            <person name="Lin S."/>
            <person name="Lin Y."/>
            <person name="Liou J."/>
            <person name="Liu S."/>
            <person name="Hsing Y."/>
            <person name="Raghuvanshi S."/>
            <person name="Mohanty A."/>
            <person name="Bharti A.K."/>
            <person name="Gaur A."/>
            <person name="Gupta V."/>
            <person name="Kumar D."/>
            <person name="Ravi V."/>
            <person name="Vij S."/>
            <person name="Kapur A."/>
            <person name="Khurana P."/>
            <person name="Khurana P."/>
            <person name="Khurana J.P."/>
            <person name="Tyagi A.K."/>
            <person name="Gaikwad K."/>
            <person name="Singh A."/>
            <person name="Dalal V."/>
            <person name="Srivastava S."/>
            <person name="Dixit A."/>
            <person name="Pal A.K."/>
            <person name="Ghazi I.A."/>
            <person name="Yadav M."/>
            <person name="Pandit A."/>
            <person name="Bhargava A."/>
            <person name="Sureshbabu K."/>
            <person name="Batra K."/>
            <person name="Sharma T.R."/>
            <person name="Mohapatra T."/>
            <person name="Singh N.K."/>
            <person name="Messing J."/>
            <person name="Nelson A.B."/>
            <person name="Fuks G."/>
            <person name="Kavchok S."/>
            <person name="Keizer G."/>
            <person name="Linton E."/>
            <person name="Llaca V."/>
            <person name="Song R."/>
            <person name="Tanyolac B."/>
            <person name="Young S."/>
            <person name="Ho-Il K."/>
            <person name="Hahn J.H."/>
            <person name="Sangsakoo G."/>
            <person name="Vanavichit A."/>
            <person name="de Mattos Luiz.A.T."/>
            <person name="Zimmer P.D."/>
            <person name="Malone G."/>
            <person name="Dellagostin O."/>
            <person name="de Oliveira A.C."/>
            <person name="Bevan M."/>
            <person name="Bancroft I."/>
            <person name="Minx P."/>
            <person name="Cordum H."/>
            <person name="Wilson R."/>
            <person name="Cheng Z."/>
            <person name="Jin W."/>
            <person name="Jiang J."/>
            <person name="Leong S.A."/>
            <person name="Iwama H."/>
            <person name="Gojobori T."/>
            <person name="Itoh T."/>
            <person name="Niimura Y."/>
            <person name="Fujii Y."/>
            <person name="Habara T."/>
            <person name="Sakai H."/>
            <person name="Sato Y."/>
            <person name="Wilson G."/>
            <person name="Kumar K."/>
            <person name="McCouch S."/>
            <person name="Juretic N."/>
            <person name="Hoen D."/>
            <person name="Wright S."/>
            <person name="Bruskiewich R."/>
            <person name="Bureau T."/>
            <person name="Miyao A."/>
            <person name="Hirochika H."/>
            <person name="Nishikawa T."/>
            <person name="Kadowaki K."/>
            <person name="Sugiura M."/>
            <person name="Burr B."/>
            <person name="Sasaki T."/>
        </authorList>
    </citation>
    <scope>NUCLEOTIDE SEQUENCE [LARGE SCALE GENOMIC DNA]</scope>
    <source>
        <strain evidence="2">cv. Nipponbare</strain>
    </source>
</reference>
<evidence type="ECO:0000313" key="1">
    <source>
        <dbReference type="EMBL" id="BAH90974.1"/>
    </source>
</evidence>
<organism evidence="1 2">
    <name type="scientific">Oryza sativa subsp. japonica</name>
    <name type="common">Rice</name>
    <dbReference type="NCBI Taxonomy" id="39947"/>
    <lineage>
        <taxon>Eukaryota</taxon>
        <taxon>Viridiplantae</taxon>
        <taxon>Streptophyta</taxon>
        <taxon>Embryophyta</taxon>
        <taxon>Tracheophyta</taxon>
        <taxon>Spermatophyta</taxon>
        <taxon>Magnoliopsida</taxon>
        <taxon>Liliopsida</taxon>
        <taxon>Poales</taxon>
        <taxon>Poaceae</taxon>
        <taxon>BOP clade</taxon>
        <taxon>Oryzoideae</taxon>
        <taxon>Oryzeae</taxon>
        <taxon>Oryzinae</taxon>
        <taxon>Oryza</taxon>
        <taxon>Oryza sativa</taxon>
    </lineage>
</organism>
<dbReference type="EMBL" id="AP008207">
    <property type="protein sequence ID" value="BAH90974.1"/>
    <property type="molecule type" value="Genomic_DNA"/>
</dbReference>